<dbReference type="InterPro" id="IPR000428">
    <property type="entry name" value="Cu-bd"/>
</dbReference>
<dbReference type="EMBL" id="CP042243">
    <property type="protein sequence ID" value="QEK13309.1"/>
    <property type="molecule type" value="Genomic_DNA"/>
</dbReference>
<keyword evidence="1" id="KW-0479">Metal-binding</keyword>
<dbReference type="InterPro" id="IPR017969">
    <property type="entry name" value="Heavy-metal-associated_CS"/>
</dbReference>
<dbReference type="RefSeq" id="WP_148810481.1">
    <property type="nucleotide sequence ID" value="NZ_CP042243.1"/>
</dbReference>
<evidence type="ECO:0000313" key="3">
    <source>
        <dbReference type="EMBL" id="QEK13309.1"/>
    </source>
</evidence>
<evidence type="ECO:0000256" key="1">
    <source>
        <dbReference type="ARBA" id="ARBA00022723"/>
    </source>
</evidence>
<dbReference type="PROSITE" id="PS50846">
    <property type="entry name" value="HMA_2"/>
    <property type="match status" value="1"/>
</dbReference>
<dbReference type="GO" id="GO:0005507">
    <property type="term" value="F:copper ion binding"/>
    <property type="evidence" value="ECO:0007669"/>
    <property type="project" value="InterPro"/>
</dbReference>
<gene>
    <name evidence="3" type="ORF">FQB35_14085</name>
</gene>
<dbReference type="AlphaFoldDB" id="A0A5C0SK36"/>
<dbReference type="Proteomes" id="UP000324646">
    <property type="component" value="Chromosome"/>
</dbReference>
<accession>A0A5C0SK36</accession>
<name>A0A5C0SK36_CRATE</name>
<dbReference type="KEGG" id="crs:FQB35_14085"/>
<evidence type="ECO:0000259" key="2">
    <source>
        <dbReference type="PROSITE" id="PS50846"/>
    </source>
</evidence>
<dbReference type="GO" id="GO:0006825">
    <property type="term" value="P:copper ion transport"/>
    <property type="evidence" value="ECO:0007669"/>
    <property type="project" value="InterPro"/>
</dbReference>
<protein>
    <submittedName>
        <fullName evidence="3">Heavy-metal-associated domain-containing protein</fullName>
    </submittedName>
</protein>
<organism evidence="3 4">
    <name type="scientific">Crassaminicella thermophila</name>
    <dbReference type="NCBI Taxonomy" id="2599308"/>
    <lineage>
        <taxon>Bacteria</taxon>
        <taxon>Bacillati</taxon>
        <taxon>Bacillota</taxon>
        <taxon>Clostridia</taxon>
        <taxon>Eubacteriales</taxon>
        <taxon>Clostridiaceae</taxon>
        <taxon>Crassaminicella</taxon>
    </lineage>
</organism>
<reference evidence="3 4" key="1">
    <citation type="submission" date="2019-07" db="EMBL/GenBank/DDBJ databases">
        <title>Complete genome of Crassaminicella thermophila SY095.</title>
        <authorList>
            <person name="Li X."/>
        </authorList>
    </citation>
    <scope>NUCLEOTIDE SEQUENCE [LARGE SCALE GENOMIC DNA]</scope>
    <source>
        <strain evidence="3 4">SY095</strain>
    </source>
</reference>
<dbReference type="Gene3D" id="3.30.70.100">
    <property type="match status" value="1"/>
</dbReference>
<sequence>MKKIIKIEGMSCMNCVNHVKNAIEEISGIKTVTIDLQGKNAVVELSQDVSDSILKEAVEEAGYDVVEIKSI</sequence>
<dbReference type="SUPFAM" id="SSF55008">
    <property type="entry name" value="HMA, heavy metal-associated domain"/>
    <property type="match status" value="1"/>
</dbReference>
<proteinExistence type="predicted"/>
<dbReference type="Pfam" id="PF00403">
    <property type="entry name" value="HMA"/>
    <property type="match status" value="1"/>
</dbReference>
<dbReference type="OrthoDB" id="9813965at2"/>
<dbReference type="InterPro" id="IPR006121">
    <property type="entry name" value="HMA_dom"/>
</dbReference>
<evidence type="ECO:0000313" key="4">
    <source>
        <dbReference type="Proteomes" id="UP000324646"/>
    </source>
</evidence>
<keyword evidence="4" id="KW-1185">Reference proteome</keyword>
<dbReference type="InterPro" id="IPR036163">
    <property type="entry name" value="HMA_dom_sf"/>
</dbReference>
<dbReference type="PRINTS" id="PR00944">
    <property type="entry name" value="CUEXPORT"/>
</dbReference>
<feature type="domain" description="HMA" evidence="2">
    <location>
        <begin position="1"/>
        <end position="66"/>
    </location>
</feature>
<dbReference type="PROSITE" id="PS01047">
    <property type="entry name" value="HMA_1"/>
    <property type="match status" value="1"/>
</dbReference>
<dbReference type="CDD" id="cd00371">
    <property type="entry name" value="HMA"/>
    <property type="match status" value="1"/>
</dbReference>